<keyword evidence="8" id="KW-1185">Reference proteome</keyword>
<feature type="transmembrane region" description="Helical" evidence="5">
    <location>
        <begin position="20"/>
        <end position="53"/>
    </location>
</feature>
<dbReference type="OrthoDB" id="9806320at2"/>
<dbReference type="PANTHER" id="PTHR37422:SF13">
    <property type="entry name" value="LIPOPOLYSACCHARIDE BIOSYNTHESIS PROTEIN PA4999-RELATED"/>
    <property type="match status" value="1"/>
</dbReference>
<evidence type="ECO:0000256" key="4">
    <source>
        <dbReference type="ARBA" id="ARBA00023136"/>
    </source>
</evidence>
<feature type="transmembrane region" description="Helical" evidence="5">
    <location>
        <begin position="119"/>
        <end position="140"/>
    </location>
</feature>
<evidence type="ECO:0000313" key="7">
    <source>
        <dbReference type="EMBL" id="KMO87013.1"/>
    </source>
</evidence>
<dbReference type="RefSeq" id="WP_048513750.1">
    <property type="nucleotide sequence ID" value="NZ_FUXD01000016.1"/>
</dbReference>
<dbReference type="AlphaFoldDB" id="A0A0J6WXS8"/>
<dbReference type="InterPro" id="IPR051533">
    <property type="entry name" value="WaaL-like"/>
</dbReference>
<dbReference type="PANTHER" id="PTHR37422">
    <property type="entry name" value="TEICHURONIC ACID BIOSYNTHESIS PROTEIN TUAE"/>
    <property type="match status" value="1"/>
</dbReference>
<keyword evidence="4 5" id="KW-0472">Membrane</keyword>
<dbReference type="EMBL" id="LEKT01000011">
    <property type="protein sequence ID" value="KMO87013.1"/>
    <property type="molecule type" value="Genomic_DNA"/>
</dbReference>
<dbReference type="InParanoid" id="A0A0J6WXS8"/>
<gene>
    <name evidence="7" type="ORF">AB840_05035</name>
</gene>
<feature type="transmembrane region" description="Helical" evidence="5">
    <location>
        <begin position="324"/>
        <end position="345"/>
    </location>
</feature>
<feature type="transmembrane region" description="Helical" evidence="5">
    <location>
        <begin position="389"/>
        <end position="409"/>
    </location>
</feature>
<feature type="transmembrane region" description="Helical" evidence="5">
    <location>
        <begin position="65"/>
        <end position="86"/>
    </location>
</feature>
<feature type="transmembrane region" description="Helical" evidence="5">
    <location>
        <begin position="167"/>
        <end position="187"/>
    </location>
</feature>
<name>A0A0J6WXS8_9FIRM</name>
<dbReference type="Proteomes" id="UP000036503">
    <property type="component" value="Unassembled WGS sequence"/>
</dbReference>
<reference evidence="7 8" key="1">
    <citation type="submission" date="2015-06" db="EMBL/GenBank/DDBJ databases">
        <title>Draft genome sequence of beer spoilage bacterium Megasphaera cerevisiae type strain 20462.</title>
        <authorList>
            <person name="Kutumbaka K."/>
            <person name="Pasmowitz J."/>
            <person name="Mategko J."/>
            <person name="Reyes D."/>
            <person name="Friedrich A."/>
            <person name="Han S."/>
            <person name="Martens-Habbena W."/>
            <person name="Neal-McKinney J."/>
            <person name="Janagama H.K."/>
            <person name="Nadala C."/>
            <person name="Samadpour M."/>
        </authorList>
    </citation>
    <scope>NUCLEOTIDE SEQUENCE [LARGE SCALE GENOMIC DNA]</scope>
    <source>
        <strain evidence="7 8">DSM 20462</strain>
    </source>
</reference>
<dbReference type="GO" id="GO:0016020">
    <property type="term" value="C:membrane"/>
    <property type="evidence" value="ECO:0007669"/>
    <property type="project" value="UniProtKB-SubCell"/>
</dbReference>
<protein>
    <submittedName>
        <fullName evidence="7">Polymerase</fullName>
    </submittedName>
</protein>
<evidence type="ECO:0000256" key="3">
    <source>
        <dbReference type="ARBA" id="ARBA00022989"/>
    </source>
</evidence>
<comment type="caution">
    <text evidence="7">The sequence shown here is derived from an EMBL/GenBank/DDBJ whole genome shotgun (WGS) entry which is preliminary data.</text>
</comment>
<dbReference type="PATRIC" id="fig|1122219.3.peg.351"/>
<evidence type="ECO:0000256" key="5">
    <source>
        <dbReference type="SAM" id="Phobius"/>
    </source>
</evidence>
<keyword evidence="2 5" id="KW-0812">Transmembrane</keyword>
<proteinExistence type="predicted"/>
<feature type="domain" description="O-antigen ligase-related" evidence="6">
    <location>
        <begin position="203"/>
        <end position="341"/>
    </location>
</feature>
<accession>A0A0J6WXS8</accession>
<feature type="transmembrane region" description="Helical" evidence="5">
    <location>
        <begin position="92"/>
        <end position="112"/>
    </location>
</feature>
<evidence type="ECO:0000256" key="2">
    <source>
        <dbReference type="ARBA" id="ARBA00022692"/>
    </source>
</evidence>
<feature type="transmembrane region" description="Helical" evidence="5">
    <location>
        <begin position="366"/>
        <end position="383"/>
    </location>
</feature>
<organism evidence="7 8">
    <name type="scientific">Megasphaera cerevisiae DSM 20462</name>
    <dbReference type="NCBI Taxonomy" id="1122219"/>
    <lineage>
        <taxon>Bacteria</taxon>
        <taxon>Bacillati</taxon>
        <taxon>Bacillota</taxon>
        <taxon>Negativicutes</taxon>
        <taxon>Veillonellales</taxon>
        <taxon>Veillonellaceae</taxon>
        <taxon>Megasphaera</taxon>
    </lineage>
</organism>
<dbReference type="Pfam" id="PF04932">
    <property type="entry name" value="Wzy_C"/>
    <property type="match status" value="1"/>
</dbReference>
<evidence type="ECO:0000259" key="6">
    <source>
        <dbReference type="Pfam" id="PF04932"/>
    </source>
</evidence>
<keyword evidence="3 5" id="KW-1133">Transmembrane helix</keyword>
<evidence type="ECO:0000256" key="1">
    <source>
        <dbReference type="ARBA" id="ARBA00004141"/>
    </source>
</evidence>
<feature type="transmembrane region" description="Helical" evidence="5">
    <location>
        <begin position="238"/>
        <end position="261"/>
    </location>
</feature>
<comment type="subcellular location">
    <subcellularLocation>
        <location evidence="1">Membrane</location>
        <topology evidence="1">Multi-pass membrane protein</topology>
    </subcellularLocation>
</comment>
<evidence type="ECO:0000313" key="8">
    <source>
        <dbReference type="Proteomes" id="UP000036503"/>
    </source>
</evidence>
<dbReference type="InterPro" id="IPR007016">
    <property type="entry name" value="O-antigen_ligase-rel_domated"/>
</dbReference>
<dbReference type="STRING" id="39029.BSR42_04425"/>
<sequence>MNPTTYSTSSSHERARLRVVYALLGTVFFMPLNLFAMEAFFIAAVLQAVWYLWRHNELIFVRTALFIPAAGFTLTALLSLVGSPHILMGTAFYAFTVLQYFLLYTMTAFFIRGERERRLVLFFMLMSAFCVALYGLYQYAHMLILHNKEWVDHSAFPLLRRRMYSTLYNPNLLSAFMLMLMGLAASLTLGTRHAWHRGLYLGLLFLLTLCLILTYSRGAWISVCALVFFFGLVWDKRVWLLLLLLPGILFFYHGGVADRLLSIFSHSGADTSVSMRLDMWTAAVSMIADHPFLGIGWGAFKYVYPVYNELIQQAGITIFHAHNMFLNIFAETGILGFFFFMWFFFGNAWHALRFLRYVKESAFDRSVAMSMAAAVVSITISGMSDYDLFSTQISLTFWLLCGIFANMSLEYQKNVKKSLRNNSQ</sequence>
<feature type="transmembrane region" description="Helical" evidence="5">
    <location>
        <begin position="199"/>
        <end position="232"/>
    </location>
</feature>